<evidence type="ECO:0000256" key="2">
    <source>
        <dbReference type="ARBA" id="ARBA00004653"/>
    </source>
</evidence>
<dbReference type="PANTHER" id="PTHR47549:SF1">
    <property type="entry name" value="GOLGI APPARATUS MEMBRANE PROTEIN TVP38"/>
    <property type="match status" value="1"/>
</dbReference>
<evidence type="ECO:0000313" key="14">
    <source>
        <dbReference type="Proteomes" id="UP000193685"/>
    </source>
</evidence>
<evidence type="ECO:0000313" key="13">
    <source>
        <dbReference type="EMBL" id="ORY87900.1"/>
    </source>
</evidence>
<evidence type="ECO:0000256" key="11">
    <source>
        <dbReference type="SAM" id="Phobius"/>
    </source>
</evidence>
<feature type="region of interest" description="Disordered" evidence="10">
    <location>
        <begin position="252"/>
        <end position="274"/>
    </location>
</feature>
<evidence type="ECO:0000259" key="12">
    <source>
        <dbReference type="Pfam" id="PF09335"/>
    </source>
</evidence>
<feature type="transmembrane region" description="Helical" evidence="11">
    <location>
        <begin position="24"/>
        <end position="42"/>
    </location>
</feature>
<evidence type="ECO:0000256" key="6">
    <source>
        <dbReference type="ARBA" id="ARBA00022692"/>
    </source>
</evidence>
<evidence type="ECO:0000256" key="7">
    <source>
        <dbReference type="ARBA" id="ARBA00022989"/>
    </source>
</evidence>
<evidence type="ECO:0000256" key="3">
    <source>
        <dbReference type="ARBA" id="ARBA00008640"/>
    </source>
</evidence>
<proteinExistence type="inferred from homology"/>
<dbReference type="STRING" id="56484.A0A1Y2FV69"/>
<keyword evidence="7 11" id="KW-1133">Transmembrane helix</keyword>
<organism evidence="13 14">
    <name type="scientific">Protomyces lactucae-debilis</name>
    <dbReference type="NCBI Taxonomy" id="2754530"/>
    <lineage>
        <taxon>Eukaryota</taxon>
        <taxon>Fungi</taxon>
        <taxon>Dikarya</taxon>
        <taxon>Ascomycota</taxon>
        <taxon>Taphrinomycotina</taxon>
        <taxon>Taphrinomycetes</taxon>
        <taxon>Taphrinales</taxon>
        <taxon>Protomycetaceae</taxon>
        <taxon>Protomyces</taxon>
    </lineage>
</organism>
<reference evidence="13 14" key="1">
    <citation type="submission" date="2016-07" db="EMBL/GenBank/DDBJ databases">
        <title>Pervasive Adenine N6-methylation of Active Genes in Fungi.</title>
        <authorList>
            <consortium name="DOE Joint Genome Institute"/>
            <person name="Mondo S.J."/>
            <person name="Dannebaum R.O."/>
            <person name="Kuo R.C."/>
            <person name="Labutti K."/>
            <person name="Haridas S."/>
            <person name="Kuo A."/>
            <person name="Salamov A."/>
            <person name="Ahrendt S.R."/>
            <person name="Lipzen A."/>
            <person name="Sullivan W."/>
            <person name="Andreopoulos W.B."/>
            <person name="Clum A."/>
            <person name="Lindquist E."/>
            <person name="Daum C."/>
            <person name="Ramamoorthy G.K."/>
            <person name="Gryganskyi A."/>
            <person name="Culley D."/>
            <person name="Magnuson J.K."/>
            <person name="James T.Y."/>
            <person name="O'Malley M.A."/>
            <person name="Stajich J.E."/>
            <person name="Spatafora J.W."/>
            <person name="Visel A."/>
            <person name="Grigoriev I.V."/>
        </authorList>
    </citation>
    <scope>NUCLEOTIDE SEQUENCE [LARGE SCALE GENOMIC DNA]</scope>
    <source>
        <strain evidence="13 14">12-1054</strain>
    </source>
</reference>
<feature type="domain" description="VTT" evidence="12">
    <location>
        <begin position="84"/>
        <end position="199"/>
    </location>
</feature>
<evidence type="ECO:0000256" key="4">
    <source>
        <dbReference type="ARBA" id="ARBA00013533"/>
    </source>
</evidence>
<dbReference type="InterPro" id="IPR051076">
    <property type="entry name" value="Golgi_membrane_TVP38/TMEM64"/>
</dbReference>
<dbReference type="EMBL" id="MCFI01000001">
    <property type="protein sequence ID" value="ORY87900.1"/>
    <property type="molecule type" value="Genomic_DNA"/>
</dbReference>
<keyword evidence="9 11" id="KW-0472">Membrane</keyword>
<feature type="transmembrane region" description="Helical" evidence="11">
    <location>
        <begin position="180"/>
        <end position="197"/>
    </location>
</feature>
<feature type="transmembrane region" description="Helical" evidence="11">
    <location>
        <begin position="63"/>
        <end position="81"/>
    </location>
</feature>
<evidence type="ECO:0000256" key="1">
    <source>
        <dbReference type="ARBA" id="ARBA00002978"/>
    </source>
</evidence>
<comment type="similarity">
    <text evidence="3">Belongs to the TVP38/TMEM64 family.</text>
</comment>
<comment type="caution">
    <text evidence="13">The sequence shown here is derived from an EMBL/GenBank/DDBJ whole genome shotgun (WGS) entry which is preliminary data.</text>
</comment>
<evidence type="ECO:0000256" key="10">
    <source>
        <dbReference type="SAM" id="MobiDB-lite"/>
    </source>
</evidence>
<dbReference type="InterPro" id="IPR032816">
    <property type="entry name" value="VTT_dom"/>
</dbReference>
<gene>
    <name evidence="13" type="ORF">BCR37DRAFT_385158</name>
</gene>
<dbReference type="GO" id="GO:0000139">
    <property type="term" value="C:Golgi membrane"/>
    <property type="evidence" value="ECO:0007669"/>
    <property type="project" value="UniProtKB-SubCell"/>
</dbReference>
<dbReference type="GeneID" id="63786924"/>
<accession>A0A1Y2FV69</accession>
<dbReference type="Proteomes" id="UP000193685">
    <property type="component" value="Unassembled WGS sequence"/>
</dbReference>
<dbReference type="OMA" id="KWQALET"/>
<comment type="function">
    <text evidence="1">Golgi membrane protein involved in vesicular trafficking and spindle migration.</text>
</comment>
<dbReference type="RefSeq" id="XP_040728395.1">
    <property type="nucleotide sequence ID" value="XM_040870325.1"/>
</dbReference>
<evidence type="ECO:0000256" key="5">
    <source>
        <dbReference type="ARBA" id="ARBA00020673"/>
    </source>
</evidence>
<dbReference type="GO" id="GO:0000022">
    <property type="term" value="P:mitotic spindle elongation"/>
    <property type="evidence" value="ECO:0007669"/>
    <property type="project" value="TreeGrafter"/>
</dbReference>
<feature type="transmembrane region" description="Helical" evidence="11">
    <location>
        <begin position="217"/>
        <end position="237"/>
    </location>
</feature>
<sequence>MDRLKSTARRTLKQLSSLSLGQKLYGACFISLAVALTVLFAVCHRAIFKALEPLKADMRQSRWAWLALVGATTATSFPPLIGYSTSITLAGYVYGFSLGWSIGALGSVIGAAVTFAVYRGFLTGYASRMTESNHHFRALTQALDGSSGMTLLIMIRYCPFPFSLSNAALSTIPSISYGKFMAATVIALPRIWIHAFIGSRLASLADVDGKDKQSALFNWLSIVLGLALGIATSYLVYRRTMAIAARARTGTDSPIQEEEAEEQDFNFESRRLLH</sequence>
<dbReference type="GO" id="GO:0016192">
    <property type="term" value="P:vesicle-mediated transport"/>
    <property type="evidence" value="ECO:0007669"/>
    <property type="project" value="TreeGrafter"/>
</dbReference>
<evidence type="ECO:0000256" key="9">
    <source>
        <dbReference type="ARBA" id="ARBA00023136"/>
    </source>
</evidence>
<dbReference type="Pfam" id="PF09335">
    <property type="entry name" value="VTT_dom"/>
    <property type="match status" value="1"/>
</dbReference>
<dbReference type="OrthoDB" id="166803at2759"/>
<name>A0A1Y2FV69_PROLT</name>
<keyword evidence="6 11" id="KW-0812">Transmembrane</keyword>
<keyword evidence="14" id="KW-1185">Reference proteome</keyword>
<dbReference type="PANTHER" id="PTHR47549">
    <property type="entry name" value="GOLGI APPARATUS MEMBRANE PROTEIN TVP38-RELATED"/>
    <property type="match status" value="1"/>
</dbReference>
<evidence type="ECO:0000256" key="8">
    <source>
        <dbReference type="ARBA" id="ARBA00023034"/>
    </source>
</evidence>
<feature type="transmembrane region" description="Helical" evidence="11">
    <location>
        <begin position="93"/>
        <end position="118"/>
    </location>
</feature>
<dbReference type="AlphaFoldDB" id="A0A1Y2FV69"/>
<comment type="subcellular location">
    <subcellularLocation>
        <location evidence="2">Golgi apparatus membrane</location>
        <topology evidence="2">Multi-pass membrane protein</topology>
    </subcellularLocation>
</comment>
<feature type="compositionally biased region" description="Acidic residues" evidence="10">
    <location>
        <begin position="255"/>
        <end position="265"/>
    </location>
</feature>
<keyword evidence="8" id="KW-0333">Golgi apparatus</keyword>
<protein>
    <recommendedName>
        <fullName evidence="4">Golgi apparatus membrane protein TVP38</fullName>
    </recommendedName>
    <alternativeName>
        <fullName evidence="5">Golgi apparatus membrane protein tvp38</fullName>
    </alternativeName>
</protein>